<reference evidence="2 3" key="1">
    <citation type="submission" date="2018-11" db="EMBL/GenBank/DDBJ databases">
        <title>Complete Genome Sequence of Vbrio mediterranei 117-T6: a Potential Pathogen Bacteria Isolated from the Conchocelis of Pyropia.</title>
        <authorList>
            <person name="Liu Q."/>
        </authorList>
    </citation>
    <scope>NUCLEOTIDE SEQUENCE [LARGE SCALE GENOMIC DNA]</scope>
    <source>
        <strain evidence="2 3">117-T6</strain>
    </source>
</reference>
<dbReference type="AlphaFoldDB" id="A0A3G4VED2"/>
<evidence type="ECO:0000313" key="3">
    <source>
        <dbReference type="Proteomes" id="UP000279760"/>
    </source>
</evidence>
<evidence type="ECO:0000256" key="1">
    <source>
        <dbReference type="SAM" id="Phobius"/>
    </source>
</evidence>
<name>A0A3G4VED2_9VIBR</name>
<proteinExistence type="predicted"/>
<sequence>MSLQKLIRFSDAKLAAISLCILSPIIAEYLLGIWSLTQLSSLLFLVPFYGCGALLVREIARRSGSGWVGIFALSFAFGLIEEGLLTQTFFNTDYYHAGLLSFGYIESLGTSPFWIIYVLGLHSLGSICLPILIVELRLDSSEREKLWLNWPSFFVCTTLYFVASASIFLGTQQAFPYQSTLLQRLAVITVIIAFSALALFRPKIAFKLSNKRVSNLKVFITTIILGVVFFGQHYHMYTLGLSEHFVAFSMLSAYLLGMYFMLRWSQCANWSDSQQYSMVFSLLVIYSVLGLYQFSKYTTALGHSINYVDIALQIGLILALTIPVLKKIKSLV</sequence>
<protein>
    <submittedName>
        <fullName evidence="2">Uncharacterized protein</fullName>
    </submittedName>
</protein>
<keyword evidence="1" id="KW-0812">Transmembrane</keyword>
<organism evidence="2 3">
    <name type="scientific">Vibrio mediterranei</name>
    <dbReference type="NCBI Taxonomy" id="689"/>
    <lineage>
        <taxon>Bacteria</taxon>
        <taxon>Pseudomonadati</taxon>
        <taxon>Pseudomonadota</taxon>
        <taxon>Gammaproteobacteria</taxon>
        <taxon>Vibrionales</taxon>
        <taxon>Vibrionaceae</taxon>
        <taxon>Vibrio</taxon>
    </lineage>
</organism>
<feature type="transmembrane region" description="Helical" evidence="1">
    <location>
        <begin position="146"/>
        <end position="169"/>
    </location>
</feature>
<feature type="transmembrane region" description="Helical" evidence="1">
    <location>
        <begin position="213"/>
        <end position="233"/>
    </location>
</feature>
<feature type="transmembrane region" description="Helical" evidence="1">
    <location>
        <begin position="12"/>
        <end position="33"/>
    </location>
</feature>
<accession>A0A3G4VED2</accession>
<dbReference type="Proteomes" id="UP000279760">
    <property type="component" value="Chromosome 2"/>
</dbReference>
<feature type="transmembrane region" description="Helical" evidence="1">
    <location>
        <begin position="114"/>
        <end position="134"/>
    </location>
</feature>
<evidence type="ECO:0000313" key="2">
    <source>
        <dbReference type="EMBL" id="AYV23196.1"/>
    </source>
</evidence>
<feature type="transmembrane region" description="Helical" evidence="1">
    <location>
        <begin position="68"/>
        <end position="90"/>
    </location>
</feature>
<keyword evidence="1" id="KW-0472">Membrane</keyword>
<gene>
    <name evidence="2" type="ORF">ECB94_17975</name>
</gene>
<feature type="transmembrane region" description="Helical" evidence="1">
    <location>
        <begin position="181"/>
        <end position="201"/>
    </location>
</feature>
<dbReference type="RefSeq" id="WP_124941289.1">
    <property type="nucleotide sequence ID" value="NZ_CP033578.1"/>
</dbReference>
<dbReference type="EMBL" id="CP033578">
    <property type="protein sequence ID" value="AYV23196.1"/>
    <property type="molecule type" value="Genomic_DNA"/>
</dbReference>
<keyword evidence="1" id="KW-1133">Transmembrane helix</keyword>
<feature type="transmembrane region" description="Helical" evidence="1">
    <location>
        <begin position="245"/>
        <end position="264"/>
    </location>
</feature>
<feature type="transmembrane region" description="Helical" evidence="1">
    <location>
        <begin position="307"/>
        <end position="325"/>
    </location>
</feature>
<feature type="transmembrane region" description="Helical" evidence="1">
    <location>
        <begin position="39"/>
        <end position="56"/>
    </location>
</feature>
<feature type="transmembrane region" description="Helical" evidence="1">
    <location>
        <begin position="276"/>
        <end position="295"/>
    </location>
</feature>